<dbReference type="GO" id="GO:0005764">
    <property type="term" value="C:lysosome"/>
    <property type="evidence" value="ECO:0007669"/>
    <property type="project" value="TreeGrafter"/>
</dbReference>
<feature type="domain" description="Alpha-L-fucosidase C-terminal" evidence="14">
    <location>
        <begin position="363"/>
        <end position="454"/>
    </location>
</feature>
<evidence type="ECO:0000256" key="8">
    <source>
        <dbReference type="ARBA" id="ARBA00022801"/>
    </source>
</evidence>
<dbReference type="Proteomes" id="UP000507470">
    <property type="component" value="Unassembled WGS sequence"/>
</dbReference>
<comment type="catalytic activity">
    <reaction evidence="1">
        <text>a neolactoside IV(2)-alpha-Fuc-nLc4Cer(d18:1(4E)) + H2O = a neolactoside nLc4Cer(d18:1(4E)) + L-fucose</text>
        <dbReference type="Rhea" id="RHEA:48224"/>
        <dbReference type="ChEBI" id="CHEBI:2181"/>
        <dbReference type="ChEBI" id="CHEBI:15377"/>
        <dbReference type="ChEBI" id="CHEBI:17006"/>
        <dbReference type="ChEBI" id="CHEBI:28691"/>
    </reaction>
    <physiologicalReaction direction="left-to-right" evidence="1">
        <dbReference type="Rhea" id="RHEA:48225"/>
    </physiologicalReaction>
</comment>
<sequence>MSIKQLAIYIFFIEANSAKYTPNWKSLDSRPLPPWYDQAKFGIFIHWGVFSVPSFHSEWFWNYWKLQKIPDVVSFMEKNYPPDFTYADFASQFTVEFFNPREWADILQASGARYVVLTSKHCEGFTNWPSKYSFNWNSNATGPNRDLVGELSSAIREKTNLKFGLYHCLSEWFNPLYLSDKESNFTTQDFVKVKIMPELYELVSKYKPEVLWSDLCEKKGPASYWTSREFLTWLYNESPVKETVVTNDRWCDVCLCKHGGYHTCTDRYNPGTLQKHKWENCMTIDRRSWGYRRNANIEDYLSVHEIITTFASTISCGGNMLMNIGPTKNGIIMPVFEERLRQFGSWLKVNEEAVYGTVPWSHQNDSSTKAIWYTMRKTDNDGTVVYAILLSWPAQSVLKLFEPLATPDTQVTMLGYQGKFSWIPGLEYQGIYVNVPMIPWNKLPSQWAWVFKLTFIDN</sequence>
<dbReference type="FunFam" id="2.60.40.1180:FF:000013">
    <property type="entry name" value="Alpha-L-fucosidase"/>
    <property type="match status" value="1"/>
</dbReference>
<dbReference type="PROSITE" id="PS00385">
    <property type="entry name" value="ALPHA_L_FUCOSIDASE"/>
    <property type="match status" value="1"/>
</dbReference>
<evidence type="ECO:0000256" key="5">
    <source>
        <dbReference type="ARBA" id="ARBA00011881"/>
    </source>
</evidence>
<accession>A0A6J8AI67</accession>
<keyword evidence="10 11" id="KW-0326">Glycosidase</keyword>
<evidence type="ECO:0000256" key="7">
    <source>
        <dbReference type="ARBA" id="ARBA00022729"/>
    </source>
</evidence>
<reference evidence="15 16" key="1">
    <citation type="submission" date="2020-06" db="EMBL/GenBank/DDBJ databases">
        <authorList>
            <person name="Li R."/>
            <person name="Bekaert M."/>
        </authorList>
    </citation>
    <scope>NUCLEOTIDE SEQUENCE [LARGE SCALE GENOMIC DNA]</scope>
    <source>
        <strain evidence="16">wild</strain>
    </source>
</reference>
<comment type="subunit">
    <text evidence="5">Homotetramer.</text>
</comment>
<dbReference type="InterPro" id="IPR017853">
    <property type="entry name" value="GH"/>
</dbReference>
<evidence type="ECO:0000256" key="4">
    <source>
        <dbReference type="ARBA" id="ARBA00007951"/>
    </source>
</evidence>
<dbReference type="FunFam" id="3.20.20.80:FF:000027">
    <property type="entry name" value="Alpha-L-fucosidase"/>
    <property type="match status" value="1"/>
</dbReference>
<dbReference type="InterPro" id="IPR018526">
    <property type="entry name" value="Glyco_hydro_29_CS"/>
</dbReference>
<dbReference type="InterPro" id="IPR000933">
    <property type="entry name" value="Glyco_hydro_29"/>
</dbReference>
<evidence type="ECO:0000256" key="9">
    <source>
        <dbReference type="ARBA" id="ARBA00023180"/>
    </source>
</evidence>
<dbReference type="SMART" id="SM00812">
    <property type="entry name" value="Alpha_L_fucos"/>
    <property type="match status" value="1"/>
</dbReference>
<dbReference type="GO" id="GO:0016139">
    <property type="term" value="P:glycoside catabolic process"/>
    <property type="evidence" value="ECO:0007669"/>
    <property type="project" value="TreeGrafter"/>
</dbReference>
<dbReference type="PANTHER" id="PTHR10030:SF37">
    <property type="entry name" value="ALPHA-L-FUCOSIDASE-RELATED"/>
    <property type="match status" value="1"/>
</dbReference>
<dbReference type="InterPro" id="IPR016286">
    <property type="entry name" value="FUC_metazoa-typ"/>
</dbReference>
<dbReference type="PANTHER" id="PTHR10030">
    <property type="entry name" value="ALPHA-L-FUCOSIDASE"/>
    <property type="match status" value="1"/>
</dbReference>
<feature type="domain" description="Glycoside hydrolase family 29 N-terminal" evidence="13">
    <location>
        <begin position="15"/>
        <end position="352"/>
    </location>
</feature>
<evidence type="ECO:0000259" key="13">
    <source>
        <dbReference type="Pfam" id="PF01120"/>
    </source>
</evidence>
<dbReference type="Pfam" id="PF01120">
    <property type="entry name" value="Alpha_L_fucos"/>
    <property type="match status" value="1"/>
</dbReference>
<gene>
    <name evidence="15" type="ORF">MCOR_7078</name>
</gene>
<dbReference type="AlphaFoldDB" id="A0A6J8AI67"/>
<keyword evidence="9" id="KW-0325">Glycoprotein</keyword>
<dbReference type="GO" id="GO:0006004">
    <property type="term" value="P:fucose metabolic process"/>
    <property type="evidence" value="ECO:0007669"/>
    <property type="project" value="InterPro"/>
</dbReference>
<dbReference type="PIRSF" id="PIRSF001092">
    <property type="entry name" value="Alpha-L-fucosidase"/>
    <property type="match status" value="1"/>
</dbReference>
<dbReference type="OrthoDB" id="6039950at2759"/>
<dbReference type="SUPFAM" id="SSF51445">
    <property type="entry name" value="(Trans)glycosidases"/>
    <property type="match status" value="1"/>
</dbReference>
<organism evidence="15 16">
    <name type="scientific">Mytilus coruscus</name>
    <name type="common">Sea mussel</name>
    <dbReference type="NCBI Taxonomy" id="42192"/>
    <lineage>
        <taxon>Eukaryota</taxon>
        <taxon>Metazoa</taxon>
        <taxon>Spiralia</taxon>
        <taxon>Lophotrochozoa</taxon>
        <taxon>Mollusca</taxon>
        <taxon>Bivalvia</taxon>
        <taxon>Autobranchia</taxon>
        <taxon>Pteriomorphia</taxon>
        <taxon>Mytilida</taxon>
        <taxon>Mytiloidea</taxon>
        <taxon>Mytilidae</taxon>
        <taxon>Mytilinae</taxon>
        <taxon>Mytilus</taxon>
    </lineage>
</organism>
<evidence type="ECO:0000313" key="15">
    <source>
        <dbReference type="EMBL" id="CAC5367000.1"/>
    </source>
</evidence>
<comment type="function">
    <text evidence="3">Alpha-L-fucosidase is responsible for hydrolyzing the alpha-1,6-linked fucose joined to the reducing-end N-acetylglucosamine of the carbohydrate moieties of glycoproteins.</text>
</comment>
<evidence type="ECO:0000256" key="12">
    <source>
        <dbReference type="PIRSR" id="PIRSR001092-1"/>
    </source>
</evidence>
<dbReference type="InterPro" id="IPR031919">
    <property type="entry name" value="Fucosidase_C"/>
</dbReference>
<evidence type="ECO:0000313" key="16">
    <source>
        <dbReference type="Proteomes" id="UP000507470"/>
    </source>
</evidence>
<dbReference type="GO" id="GO:0004560">
    <property type="term" value="F:alpha-L-fucosidase activity"/>
    <property type="evidence" value="ECO:0007669"/>
    <property type="project" value="UniProtKB-EC"/>
</dbReference>
<dbReference type="InterPro" id="IPR013780">
    <property type="entry name" value="Glyco_hydro_b"/>
</dbReference>
<evidence type="ECO:0000256" key="1">
    <source>
        <dbReference type="ARBA" id="ARBA00000321"/>
    </source>
</evidence>
<evidence type="ECO:0000259" key="14">
    <source>
        <dbReference type="Pfam" id="PF16757"/>
    </source>
</evidence>
<dbReference type="EMBL" id="CACVKT020001353">
    <property type="protein sequence ID" value="CAC5367000.1"/>
    <property type="molecule type" value="Genomic_DNA"/>
</dbReference>
<feature type="site" description="May be important for catalysis" evidence="12">
    <location>
        <position position="281"/>
    </location>
</feature>
<evidence type="ECO:0000256" key="6">
    <source>
        <dbReference type="ARBA" id="ARBA00012662"/>
    </source>
</evidence>
<dbReference type="Gene3D" id="2.60.40.1180">
    <property type="entry name" value="Golgi alpha-mannosidase II"/>
    <property type="match status" value="1"/>
</dbReference>
<keyword evidence="16" id="KW-1185">Reference proteome</keyword>
<comment type="similarity">
    <text evidence="4 11">Belongs to the glycosyl hydrolase 29 family.</text>
</comment>
<dbReference type="InterPro" id="IPR057739">
    <property type="entry name" value="Glyco_hydro_29_N"/>
</dbReference>
<dbReference type="Gene3D" id="3.20.20.80">
    <property type="entry name" value="Glycosidases"/>
    <property type="match status" value="1"/>
</dbReference>
<dbReference type="PRINTS" id="PR00741">
    <property type="entry name" value="GLHYDRLASE29"/>
</dbReference>
<evidence type="ECO:0000256" key="11">
    <source>
        <dbReference type="PIRNR" id="PIRNR001092"/>
    </source>
</evidence>
<dbReference type="Pfam" id="PF16757">
    <property type="entry name" value="Fucosidase_C"/>
    <property type="match status" value="1"/>
</dbReference>
<evidence type="ECO:0000256" key="10">
    <source>
        <dbReference type="ARBA" id="ARBA00023295"/>
    </source>
</evidence>
<proteinExistence type="inferred from homology"/>
<protein>
    <recommendedName>
        <fullName evidence="6">alpha-L-fucosidase</fullName>
        <ecNumber evidence="6">3.2.1.51</ecNumber>
    </recommendedName>
</protein>
<evidence type="ECO:0000256" key="3">
    <source>
        <dbReference type="ARBA" id="ARBA00004071"/>
    </source>
</evidence>
<keyword evidence="8 11" id="KW-0378">Hydrolase</keyword>
<name>A0A6J8AI67_MYTCO</name>
<comment type="catalytic activity">
    <reaction evidence="2">
        <text>a neolactoside IV(2)-alpha-Fuc-nLc4Cer(d18:0) + H2O = a neolactoside nLc4Cer(d18:0) + L-fucose</text>
        <dbReference type="Rhea" id="RHEA:49308"/>
        <dbReference type="ChEBI" id="CHEBI:2181"/>
        <dbReference type="ChEBI" id="CHEBI:15377"/>
        <dbReference type="ChEBI" id="CHEBI:91119"/>
        <dbReference type="ChEBI" id="CHEBI:91121"/>
    </reaction>
    <physiologicalReaction direction="left-to-right" evidence="2">
        <dbReference type="Rhea" id="RHEA:49309"/>
    </physiologicalReaction>
</comment>
<evidence type="ECO:0000256" key="2">
    <source>
        <dbReference type="ARBA" id="ARBA00000419"/>
    </source>
</evidence>
<keyword evidence="7" id="KW-0732">Signal</keyword>
<dbReference type="EC" id="3.2.1.51" evidence="6"/>